<evidence type="ECO:0000256" key="2">
    <source>
        <dbReference type="ARBA" id="ARBA00004555"/>
    </source>
</evidence>
<keyword evidence="6 10" id="KW-0333">Golgi apparatus</keyword>
<evidence type="ECO:0000256" key="3">
    <source>
        <dbReference type="ARBA" id="ARBA00006613"/>
    </source>
</evidence>
<evidence type="ECO:0000256" key="8">
    <source>
        <dbReference type="ARBA" id="ARBA00023329"/>
    </source>
</evidence>
<evidence type="ECO:0000256" key="6">
    <source>
        <dbReference type="ARBA" id="ARBA00023034"/>
    </source>
</evidence>
<comment type="subcellular location">
    <subcellularLocation>
        <location evidence="1">Cytoplasmic vesicle</location>
        <location evidence="1">Clathrin-coated vesicle membrane</location>
        <topology evidence="1">Peripheral membrane protein</topology>
        <orientation evidence="1">Cytoplasmic side</orientation>
    </subcellularLocation>
    <subcellularLocation>
        <location evidence="2">Golgi apparatus</location>
    </subcellularLocation>
</comment>
<dbReference type="GO" id="GO:0030121">
    <property type="term" value="C:AP-1 adaptor complex"/>
    <property type="evidence" value="ECO:0007669"/>
    <property type="project" value="InterPro"/>
</dbReference>
<dbReference type="SUPFAM" id="SSF48371">
    <property type="entry name" value="ARM repeat"/>
    <property type="match status" value="1"/>
</dbReference>
<evidence type="ECO:0000256" key="9">
    <source>
        <dbReference type="ARBA" id="ARBA00053634"/>
    </source>
</evidence>
<dbReference type="FunFam" id="1.25.10.10:FF:000030">
    <property type="entry name" value="AP-1 complex subunit gamma"/>
    <property type="match status" value="1"/>
</dbReference>
<dbReference type="SUPFAM" id="SSF49348">
    <property type="entry name" value="Clathrin adaptor appendage domain"/>
    <property type="match status" value="1"/>
</dbReference>
<keyword evidence="4 10" id="KW-0813">Transport</keyword>
<comment type="similarity">
    <text evidence="3 10">Belongs to the adaptor complexes large subunit family.</text>
</comment>
<dbReference type="SMART" id="SM00809">
    <property type="entry name" value="Alpha_adaptinC2"/>
    <property type="match status" value="1"/>
</dbReference>
<dbReference type="Gene3D" id="1.25.10.10">
    <property type="entry name" value="Leucine-rich Repeat Variant"/>
    <property type="match status" value="1"/>
</dbReference>
<dbReference type="FunFam" id="2.60.40.1230:FF:000008">
    <property type="entry name" value="AP-1 complex subunit gamma"/>
    <property type="match status" value="1"/>
</dbReference>
<dbReference type="InterPro" id="IPR017107">
    <property type="entry name" value="AP1_complex_gsu"/>
</dbReference>
<dbReference type="Pfam" id="PF02883">
    <property type="entry name" value="Alpha_adaptinC2"/>
    <property type="match status" value="1"/>
</dbReference>
<reference evidence="12" key="1">
    <citation type="submission" date="2023-05" db="EMBL/GenBank/DDBJ databases">
        <title>Genome and transcriptome analyses reveal genes involved in the formation of fine ridges on petal epidermal cells in Hibiscus trionum.</title>
        <authorList>
            <person name="Koshimizu S."/>
            <person name="Masuda S."/>
            <person name="Ishii T."/>
            <person name="Shirasu K."/>
            <person name="Hoshino A."/>
            <person name="Arita M."/>
        </authorList>
    </citation>
    <scope>NUCLEOTIDE SEQUENCE</scope>
    <source>
        <strain evidence="12">Hamamatsu line</strain>
    </source>
</reference>
<keyword evidence="5 10" id="KW-0653">Protein transport</keyword>
<gene>
    <name evidence="12" type="ORF">HRI_001015600</name>
</gene>
<dbReference type="PANTHER" id="PTHR22780">
    <property type="entry name" value="ADAPTIN, ALPHA/GAMMA/EPSILON"/>
    <property type="match status" value="1"/>
</dbReference>
<comment type="function">
    <text evidence="9">Subunit of clathrin-associated adaptor protein complex 1 that plays a role in protein sorting at the trans-Golgi network and early endosomes (TGN/EE). The AP complexes mediate both the recruitment of clathrin to membranes and the recognition of sorting signals within the cytosolic tails of transmembrane cargo molecules.</text>
</comment>
<dbReference type="InterPro" id="IPR011989">
    <property type="entry name" value="ARM-like"/>
</dbReference>
<evidence type="ECO:0000256" key="5">
    <source>
        <dbReference type="ARBA" id="ARBA00022927"/>
    </source>
</evidence>
<dbReference type="PROSITE" id="PS50180">
    <property type="entry name" value="GAE"/>
    <property type="match status" value="1"/>
</dbReference>
<sequence>MNPFSSGTRLRDMIRSIRACKTAAEERAVVRKECAAIRAAINENDQDYRHRNLAKLMFIHMLGYPTHFGQMECLKLIASAGFPEKRIGYLGLMLLLDERQEVLMLVTNSLKQDLNHSNQYIVGLALCALGNISSAEMARDLAPDVERLLQFRDPNIRKKAALCSIRIIKKVPDLAENFMYPASSLLKEKHHGVLITGVQLCTDLCKVSSEALEYFRENCIEGLVKTLREIANSPYSPEYDIAGITDPFLHVRLLKLLRLLGEGDADASDCMTDILAQVASRTESNKNAGNAILYECVETIMSIEDNGGLRVLAINILGRFLSNRDNNIRYVGLNMLMKAIVVDAKAVQRHRATILECVKDSDASIQKRALELVYLLVNESNVKPLTKELIEFLEVSDQEFKGDITAKICSLVEKFSPEKIWYIDQMLKVLSEAGNFVKDEVWHALIVVISNASELHGYSVRALYRAFQASTEQESLVRVAVWCIGEYGDMLVNNVGMLDIEELITVTESEAVDAIEVAIKHNRLDLTTKAMALIALFKLSSRFPACSERIKDIIVQNKRSLVLELQQRSIEFNCILQKHQNIRSALLERMPVLDESTLSGRKGGSLPTAVSTSAITPCILPNGVAEPAAAPIGDLLDLSSDDVHAPITSGGDFLPDLLGIVLSPAGAPSGTSQPPKAGTDVLLDLLSIGLPALSESSSSALDIVPSSQDDKAQLANLNSLASLSSLPANATSPASSAGMMGLLDVFGPIPQKQEENGPAYPSIVAYESSSLRITFDFSKQPGNPQTTFIQATFTNLSPNVFNDFLFQAAVPKFLQLHLDPASRNILPASGNGSITQSLKITNTQHGKKSLVMRIRIAYKTNDKDVLEEGQINNFPPDL</sequence>
<dbReference type="Gene3D" id="2.60.40.1230">
    <property type="match status" value="1"/>
</dbReference>
<comment type="caution">
    <text evidence="12">The sequence shown here is derived from an EMBL/GenBank/DDBJ whole genome shotgun (WGS) entry which is preliminary data.</text>
</comment>
<keyword evidence="13" id="KW-1185">Reference proteome</keyword>
<dbReference type="PIRSF" id="PIRSF037094">
    <property type="entry name" value="AP1_complex_gamma"/>
    <property type="match status" value="1"/>
</dbReference>
<dbReference type="InterPro" id="IPR013041">
    <property type="entry name" value="Clathrin_app_Ig-like_sf"/>
</dbReference>
<evidence type="ECO:0000256" key="7">
    <source>
        <dbReference type="ARBA" id="ARBA00023136"/>
    </source>
</evidence>
<dbReference type="OrthoDB" id="979648at2759"/>
<organism evidence="12 13">
    <name type="scientific">Hibiscus trionum</name>
    <name type="common">Flower of an hour</name>
    <dbReference type="NCBI Taxonomy" id="183268"/>
    <lineage>
        <taxon>Eukaryota</taxon>
        <taxon>Viridiplantae</taxon>
        <taxon>Streptophyta</taxon>
        <taxon>Embryophyta</taxon>
        <taxon>Tracheophyta</taxon>
        <taxon>Spermatophyta</taxon>
        <taxon>Magnoliopsida</taxon>
        <taxon>eudicotyledons</taxon>
        <taxon>Gunneridae</taxon>
        <taxon>Pentapetalae</taxon>
        <taxon>rosids</taxon>
        <taxon>malvids</taxon>
        <taxon>Malvales</taxon>
        <taxon>Malvaceae</taxon>
        <taxon>Malvoideae</taxon>
        <taxon>Hibiscus</taxon>
    </lineage>
</organism>
<dbReference type="InterPro" id="IPR002553">
    <property type="entry name" value="Clathrin/coatomer_adapt-like_N"/>
</dbReference>
<evidence type="ECO:0000256" key="4">
    <source>
        <dbReference type="ARBA" id="ARBA00022448"/>
    </source>
</evidence>
<keyword evidence="8 10" id="KW-0968">Cytoplasmic vesicle</keyword>
<dbReference type="EMBL" id="BSYR01000010">
    <property type="protein sequence ID" value="GMI73463.1"/>
    <property type="molecule type" value="Genomic_DNA"/>
</dbReference>
<dbReference type="InterPro" id="IPR016024">
    <property type="entry name" value="ARM-type_fold"/>
</dbReference>
<keyword evidence="7 10" id="KW-0472">Membrane</keyword>
<dbReference type="InterPro" id="IPR008152">
    <property type="entry name" value="Clathrin_a/b/g-adaptin_app_Ig"/>
</dbReference>
<dbReference type="InterPro" id="IPR050840">
    <property type="entry name" value="Adaptor_Complx_Large_Subunit"/>
</dbReference>
<evidence type="ECO:0000256" key="10">
    <source>
        <dbReference type="PIRNR" id="PIRNR037094"/>
    </source>
</evidence>
<dbReference type="Proteomes" id="UP001165190">
    <property type="component" value="Unassembled WGS sequence"/>
</dbReference>
<dbReference type="GO" id="GO:0016192">
    <property type="term" value="P:vesicle-mediated transport"/>
    <property type="evidence" value="ECO:0007669"/>
    <property type="project" value="InterPro"/>
</dbReference>
<dbReference type="AlphaFoldDB" id="A0A9W7HAP5"/>
<feature type="domain" description="GAE" evidence="11">
    <location>
        <begin position="758"/>
        <end position="875"/>
    </location>
</feature>
<evidence type="ECO:0000313" key="12">
    <source>
        <dbReference type="EMBL" id="GMI73463.1"/>
    </source>
</evidence>
<dbReference type="InterPro" id="IPR008153">
    <property type="entry name" value="GAE_dom"/>
</dbReference>
<protein>
    <recommendedName>
        <fullName evidence="10">AP-1 complex subunit gamma</fullName>
    </recommendedName>
</protein>
<name>A0A9W7HAP5_HIBTR</name>
<proteinExistence type="inferred from homology"/>
<accession>A0A9W7HAP5</accession>
<dbReference type="Pfam" id="PF01602">
    <property type="entry name" value="Adaptin_N"/>
    <property type="match status" value="1"/>
</dbReference>
<dbReference type="GO" id="GO:0006886">
    <property type="term" value="P:intracellular protein transport"/>
    <property type="evidence" value="ECO:0007669"/>
    <property type="project" value="UniProtKB-UniRule"/>
</dbReference>
<evidence type="ECO:0000259" key="11">
    <source>
        <dbReference type="PROSITE" id="PS50180"/>
    </source>
</evidence>
<evidence type="ECO:0000313" key="13">
    <source>
        <dbReference type="Proteomes" id="UP001165190"/>
    </source>
</evidence>
<evidence type="ECO:0000256" key="1">
    <source>
        <dbReference type="ARBA" id="ARBA00004145"/>
    </source>
</evidence>